<evidence type="ECO:0000256" key="2">
    <source>
        <dbReference type="ARBA" id="ARBA00004904"/>
    </source>
</evidence>
<feature type="site" description="Essential for catalytic activity" evidence="12">
    <location>
        <position position="174"/>
    </location>
</feature>
<evidence type="ECO:0000256" key="12">
    <source>
        <dbReference type="HAMAP-Rule" id="MF_00180"/>
    </source>
</evidence>
<evidence type="ECO:0000313" key="15">
    <source>
        <dbReference type="Proteomes" id="UP000242175"/>
    </source>
</evidence>
<evidence type="ECO:0000313" key="14">
    <source>
        <dbReference type="EMBL" id="ASK79301.1"/>
    </source>
</evidence>
<comment type="pathway">
    <text evidence="2 12 13">Cofactor biosynthesis; riboflavin biosynthesis; 2-hydroxy-3-oxobutyl phosphate from D-ribulose 5-phosphate: step 1/1.</text>
</comment>
<comment type="similarity">
    <text evidence="11 12 13">Belongs to the DHBP synthase family.</text>
</comment>
<dbReference type="EMBL" id="CP022356">
    <property type="protein sequence ID" value="ASK79301.1"/>
    <property type="molecule type" value="Genomic_DNA"/>
</dbReference>
<dbReference type="Gene3D" id="3.90.870.10">
    <property type="entry name" value="DHBP synthase"/>
    <property type="match status" value="1"/>
</dbReference>
<feature type="binding site" evidence="12">
    <location>
        <position position="153"/>
    </location>
    <ligand>
        <name>Mg(2+)</name>
        <dbReference type="ChEBI" id="CHEBI:18420"/>
        <label>2</label>
    </ligand>
</feature>
<dbReference type="InterPro" id="IPR000422">
    <property type="entry name" value="DHBP_synthase_RibB"/>
</dbReference>
<comment type="function">
    <text evidence="1 12 13">Catalyzes the conversion of D-ribulose 5-phosphate to formate and 3,4-dihydroxy-2-butanone 4-phosphate.</text>
</comment>
<keyword evidence="6 12" id="KW-0686">Riboflavin biosynthesis</keyword>
<keyword evidence="10 12" id="KW-0456">Lyase</keyword>
<dbReference type="SUPFAM" id="SSF55821">
    <property type="entry name" value="YrdC/RibB"/>
    <property type="match status" value="1"/>
</dbReference>
<evidence type="ECO:0000256" key="13">
    <source>
        <dbReference type="RuleBase" id="RU003843"/>
    </source>
</evidence>
<organism evidence="14 15">
    <name type="scientific">Paraphotobacterium marinum</name>
    <dbReference type="NCBI Taxonomy" id="1755811"/>
    <lineage>
        <taxon>Bacteria</taxon>
        <taxon>Pseudomonadati</taxon>
        <taxon>Pseudomonadota</taxon>
        <taxon>Gammaproteobacteria</taxon>
        <taxon>Vibrionales</taxon>
        <taxon>Vibrionaceae</taxon>
        <taxon>Paraphotobacterium</taxon>
    </lineage>
</organism>
<dbReference type="Proteomes" id="UP000242175">
    <property type="component" value="Chromosome small"/>
</dbReference>
<evidence type="ECO:0000256" key="9">
    <source>
        <dbReference type="ARBA" id="ARBA00023211"/>
    </source>
</evidence>
<keyword evidence="15" id="KW-1185">Reference proteome</keyword>
<evidence type="ECO:0000256" key="3">
    <source>
        <dbReference type="ARBA" id="ARBA00011738"/>
    </source>
</evidence>
<dbReference type="GO" id="GO:0030145">
    <property type="term" value="F:manganese ion binding"/>
    <property type="evidence" value="ECO:0007669"/>
    <property type="project" value="UniProtKB-UniRule"/>
</dbReference>
<dbReference type="FunFam" id="3.90.870.10:FF:000002">
    <property type="entry name" value="3,4-dihydroxy-2-butanone 4-phosphate synthase"/>
    <property type="match status" value="1"/>
</dbReference>
<dbReference type="PANTHER" id="PTHR21327:SF38">
    <property type="entry name" value="3,4-DIHYDROXY-2-BUTANONE 4-PHOSPHATE SYNTHASE"/>
    <property type="match status" value="1"/>
</dbReference>
<gene>
    <name evidence="12 14" type="primary">ribB</name>
    <name evidence="14" type="ORF">CF386_09545</name>
</gene>
<reference evidence="14 15" key="1">
    <citation type="journal article" date="2016" name="Int. J. Syst. Evol. Microbiol.">
        <title>Paraphotobacterium marinum gen. nov., sp. nov., a member of the family Vibrionaceae, isolated from surface seawater.</title>
        <authorList>
            <person name="Huang Z."/>
            <person name="Dong C."/>
            <person name="Shao Z."/>
        </authorList>
    </citation>
    <scope>NUCLEOTIDE SEQUENCE [LARGE SCALE GENOMIC DNA]</scope>
    <source>
        <strain evidence="14 15">NSCS20N07D</strain>
    </source>
</reference>
<dbReference type="GO" id="GO:0009231">
    <property type="term" value="P:riboflavin biosynthetic process"/>
    <property type="evidence" value="ECO:0007669"/>
    <property type="project" value="UniProtKB-UniRule"/>
</dbReference>
<feature type="binding site" evidence="12">
    <location>
        <position position="38"/>
    </location>
    <ligand>
        <name>Mg(2+)</name>
        <dbReference type="ChEBI" id="CHEBI:18420"/>
        <label>1</label>
    </ligand>
</feature>
<dbReference type="OrthoDB" id="9793111at2"/>
<evidence type="ECO:0000256" key="8">
    <source>
        <dbReference type="ARBA" id="ARBA00022842"/>
    </source>
</evidence>
<dbReference type="GO" id="GO:0008686">
    <property type="term" value="F:3,4-dihydroxy-2-butanone-4-phosphate synthase activity"/>
    <property type="evidence" value="ECO:0007669"/>
    <property type="project" value="UniProtKB-UniRule"/>
</dbReference>
<feature type="binding site" evidence="12">
    <location>
        <position position="38"/>
    </location>
    <ligand>
        <name>Mg(2+)</name>
        <dbReference type="ChEBI" id="CHEBI:18420"/>
        <label>2</label>
    </ligand>
</feature>
<keyword evidence="8 12" id="KW-0460">Magnesium</keyword>
<keyword evidence="7 12" id="KW-0479">Metal-binding</keyword>
<comment type="catalytic activity">
    <reaction evidence="12 13">
        <text>D-ribulose 5-phosphate = (2S)-2-hydroxy-3-oxobutyl phosphate + formate + H(+)</text>
        <dbReference type="Rhea" id="RHEA:18457"/>
        <dbReference type="ChEBI" id="CHEBI:15378"/>
        <dbReference type="ChEBI" id="CHEBI:15740"/>
        <dbReference type="ChEBI" id="CHEBI:58121"/>
        <dbReference type="ChEBI" id="CHEBI:58830"/>
        <dbReference type="EC" id="4.1.99.12"/>
    </reaction>
</comment>
<evidence type="ECO:0000256" key="10">
    <source>
        <dbReference type="ARBA" id="ARBA00023239"/>
    </source>
</evidence>
<evidence type="ECO:0000256" key="7">
    <source>
        <dbReference type="ARBA" id="ARBA00022723"/>
    </source>
</evidence>
<dbReference type="InterPro" id="IPR017945">
    <property type="entry name" value="DHBP_synth_RibB-like_a/b_dom"/>
</dbReference>
<dbReference type="PANTHER" id="PTHR21327">
    <property type="entry name" value="GTP CYCLOHYDROLASE II-RELATED"/>
    <property type="match status" value="1"/>
</dbReference>
<accession>A0A220VG78</accession>
<evidence type="ECO:0000256" key="5">
    <source>
        <dbReference type="ARBA" id="ARBA00018836"/>
    </source>
</evidence>
<feature type="binding site" evidence="12">
    <location>
        <begin position="150"/>
        <end position="154"/>
    </location>
    <ligand>
        <name>D-ribulose 5-phosphate</name>
        <dbReference type="ChEBI" id="CHEBI:58121"/>
    </ligand>
</feature>
<dbReference type="NCBIfam" id="TIGR00506">
    <property type="entry name" value="ribB"/>
    <property type="match status" value="1"/>
</dbReference>
<comment type="cofactor">
    <cofactor evidence="12 13">
        <name>Mg(2+)</name>
        <dbReference type="ChEBI" id="CHEBI:18420"/>
    </cofactor>
    <cofactor evidence="12 13">
        <name>Mn(2+)</name>
        <dbReference type="ChEBI" id="CHEBI:29035"/>
    </cofactor>
    <text evidence="12 13">Binds 2 divalent metal cations per subunit. Magnesium or manganese.</text>
</comment>
<evidence type="ECO:0000256" key="6">
    <source>
        <dbReference type="ARBA" id="ARBA00022619"/>
    </source>
</evidence>
<dbReference type="KEGG" id="pmai:CF386_09545"/>
<evidence type="ECO:0000256" key="11">
    <source>
        <dbReference type="ARBA" id="ARBA00060730"/>
    </source>
</evidence>
<protein>
    <recommendedName>
        <fullName evidence="5 12">3,4-dihydroxy-2-butanone 4-phosphate synthase</fullName>
        <shortName evidence="12 13">DHBP synthase</shortName>
        <ecNumber evidence="4 12">4.1.99.12</ecNumber>
    </recommendedName>
</protein>
<dbReference type="UniPathway" id="UPA00275">
    <property type="reaction ID" value="UER00399"/>
</dbReference>
<dbReference type="Pfam" id="PF00926">
    <property type="entry name" value="DHBP_synthase"/>
    <property type="match status" value="1"/>
</dbReference>
<feature type="binding site" evidence="12">
    <location>
        <begin position="37"/>
        <end position="38"/>
    </location>
    <ligand>
        <name>D-ribulose 5-phosphate</name>
        <dbReference type="ChEBI" id="CHEBI:58121"/>
    </ligand>
</feature>
<dbReference type="AlphaFoldDB" id="A0A220VG78"/>
<sequence>MSQSLLSQFGTATERVKKAILAIKNGEGVLVVDDENRENEGDFIFSAETLTEKQMALMIREGSGIVCLCLEEEKVNQLGLPMMVEHNTSTNRTGFTVSIEAAQGVTTGVSAADRVQTIKTAIKEDAVPSDLNRPGHVFPLKANAEGVLARRGHTEASIDLMKLANQKPYGVLCEMTNPDGTMSRLPEIINFAEKNNMIVLSIEDIVQYLTEEAVLSCA</sequence>
<evidence type="ECO:0000256" key="1">
    <source>
        <dbReference type="ARBA" id="ARBA00002284"/>
    </source>
</evidence>
<evidence type="ECO:0000256" key="4">
    <source>
        <dbReference type="ARBA" id="ARBA00012153"/>
    </source>
</evidence>
<dbReference type="EC" id="4.1.99.12" evidence="4 12"/>
<name>A0A220VG78_9GAMM</name>
<dbReference type="RefSeq" id="WP_089074209.1">
    <property type="nucleotide sequence ID" value="NZ_CBCSAM010000002.1"/>
</dbReference>
<dbReference type="HAMAP" id="MF_00180">
    <property type="entry name" value="RibB"/>
    <property type="match status" value="1"/>
</dbReference>
<dbReference type="GO" id="GO:0000287">
    <property type="term" value="F:magnesium ion binding"/>
    <property type="evidence" value="ECO:0007669"/>
    <property type="project" value="UniProtKB-UniRule"/>
</dbReference>
<dbReference type="GO" id="GO:0005829">
    <property type="term" value="C:cytosol"/>
    <property type="evidence" value="ECO:0007669"/>
    <property type="project" value="UniProtKB-ARBA"/>
</dbReference>
<feature type="binding site" evidence="12">
    <location>
        <position position="42"/>
    </location>
    <ligand>
        <name>D-ribulose 5-phosphate</name>
        <dbReference type="ChEBI" id="CHEBI:58121"/>
    </ligand>
</feature>
<comment type="subunit">
    <text evidence="3 12 13">Homodimer.</text>
</comment>
<proteinExistence type="inferred from homology"/>
<feature type="site" description="Essential for catalytic activity" evidence="12">
    <location>
        <position position="136"/>
    </location>
</feature>
<keyword evidence="9 12" id="KW-0464">Manganese</keyword>